<evidence type="ECO:0000256" key="5">
    <source>
        <dbReference type="ARBA" id="ARBA00022989"/>
    </source>
</evidence>
<proteinExistence type="inferred from homology"/>
<dbReference type="InterPro" id="IPR051907">
    <property type="entry name" value="DoxX-like_oxidoreductase"/>
</dbReference>
<dbReference type="PANTHER" id="PTHR33452">
    <property type="entry name" value="OXIDOREDUCTASE CATD-RELATED"/>
    <property type="match status" value="1"/>
</dbReference>
<sequence length="202" mass="21813">MSPVRTVARLFLSTIFVVSGARSVARPTAFVPRAQKVTEKVGPLFEKTHPSLPTDAETLVRLNGAAQVVAGLLLATGRLTRPAAAVLASTLVPTTLAAHPFWTVKDPMERRHQETHFMKNLGLFGGLLLAASDTQGRPGLAWRASHYAGHSKHALEHGRHNLDHGLHQLGHSGESVRRAARTARREAKIAYRAAAVGRKLPS</sequence>
<protein>
    <submittedName>
        <fullName evidence="7">Putative membrane protein YphA (DoxX/SURF4 family)</fullName>
    </submittedName>
</protein>
<dbReference type="AlphaFoldDB" id="A0A3D9ZFV4"/>
<keyword evidence="8" id="KW-1185">Reference proteome</keyword>
<dbReference type="Proteomes" id="UP000256913">
    <property type="component" value="Unassembled WGS sequence"/>
</dbReference>
<evidence type="ECO:0000256" key="6">
    <source>
        <dbReference type="ARBA" id="ARBA00023136"/>
    </source>
</evidence>
<evidence type="ECO:0000256" key="2">
    <source>
        <dbReference type="ARBA" id="ARBA00006679"/>
    </source>
</evidence>
<dbReference type="InterPro" id="IPR032808">
    <property type="entry name" value="DoxX"/>
</dbReference>
<comment type="caution">
    <text evidence="7">The sequence shown here is derived from an EMBL/GenBank/DDBJ whole genome shotgun (WGS) entry which is preliminary data.</text>
</comment>
<reference evidence="7 8" key="1">
    <citation type="submission" date="2018-08" db="EMBL/GenBank/DDBJ databases">
        <title>Sequencing the genomes of 1000 actinobacteria strains.</title>
        <authorList>
            <person name="Klenk H.-P."/>
        </authorList>
    </citation>
    <scope>NUCLEOTIDE SEQUENCE [LARGE SCALE GENOMIC DNA]</scope>
    <source>
        <strain evidence="7 8">DSM 44099</strain>
    </source>
</reference>
<evidence type="ECO:0000256" key="4">
    <source>
        <dbReference type="ARBA" id="ARBA00022692"/>
    </source>
</evidence>
<evidence type="ECO:0000313" key="7">
    <source>
        <dbReference type="EMBL" id="REF96296.1"/>
    </source>
</evidence>
<organism evidence="7 8">
    <name type="scientific">Asanoa ferruginea</name>
    <dbReference type="NCBI Taxonomy" id="53367"/>
    <lineage>
        <taxon>Bacteria</taxon>
        <taxon>Bacillati</taxon>
        <taxon>Actinomycetota</taxon>
        <taxon>Actinomycetes</taxon>
        <taxon>Micromonosporales</taxon>
        <taxon>Micromonosporaceae</taxon>
        <taxon>Asanoa</taxon>
    </lineage>
</organism>
<gene>
    <name evidence="7" type="ORF">DFJ67_2273</name>
</gene>
<evidence type="ECO:0000256" key="1">
    <source>
        <dbReference type="ARBA" id="ARBA00004651"/>
    </source>
</evidence>
<dbReference type="Pfam" id="PF07681">
    <property type="entry name" value="DoxX"/>
    <property type="match status" value="1"/>
</dbReference>
<dbReference type="GO" id="GO:0005886">
    <property type="term" value="C:plasma membrane"/>
    <property type="evidence" value="ECO:0007669"/>
    <property type="project" value="UniProtKB-SubCell"/>
</dbReference>
<evidence type="ECO:0000313" key="8">
    <source>
        <dbReference type="Proteomes" id="UP000256913"/>
    </source>
</evidence>
<keyword evidence="5" id="KW-1133">Transmembrane helix</keyword>
<dbReference type="OrthoDB" id="329282at2"/>
<dbReference type="RefSeq" id="WP_116067848.1">
    <property type="nucleotide sequence ID" value="NZ_BONB01000007.1"/>
</dbReference>
<comment type="subcellular location">
    <subcellularLocation>
        <location evidence="1">Cell membrane</location>
        <topology evidence="1">Multi-pass membrane protein</topology>
    </subcellularLocation>
</comment>
<evidence type="ECO:0000256" key="3">
    <source>
        <dbReference type="ARBA" id="ARBA00022475"/>
    </source>
</evidence>
<dbReference type="EMBL" id="QUMQ01000001">
    <property type="protein sequence ID" value="REF96296.1"/>
    <property type="molecule type" value="Genomic_DNA"/>
</dbReference>
<comment type="similarity">
    <text evidence="2">Belongs to the DoxX family.</text>
</comment>
<accession>A0A3D9ZFV4</accession>
<keyword evidence="3" id="KW-1003">Cell membrane</keyword>
<dbReference type="PANTHER" id="PTHR33452:SF1">
    <property type="entry name" value="INNER MEMBRANE PROTEIN YPHA-RELATED"/>
    <property type="match status" value="1"/>
</dbReference>
<name>A0A3D9ZFV4_9ACTN</name>
<keyword evidence="4" id="KW-0812">Transmembrane</keyword>
<keyword evidence="6" id="KW-0472">Membrane</keyword>